<keyword evidence="1" id="KW-1133">Transmembrane helix</keyword>
<keyword evidence="1" id="KW-0472">Membrane</keyword>
<keyword evidence="3" id="KW-1185">Reference proteome</keyword>
<dbReference type="EMBL" id="CP053892">
    <property type="protein sequence ID" value="QKG24788.1"/>
    <property type="molecule type" value="Genomic_DNA"/>
</dbReference>
<feature type="transmembrane region" description="Helical" evidence="1">
    <location>
        <begin position="6"/>
        <end position="26"/>
    </location>
</feature>
<evidence type="ECO:0000256" key="1">
    <source>
        <dbReference type="SAM" id="Phobius"/>
    </source>
</evidence>
<sequence length="32" mass="3160">MGGMVNAGVLVLALALVAVAAVLLAVRLGRLK</sequence>
<evidence type="ECO:0000313" key="3">
    <source>
        <dbReference type="Proteomes" id="UP000501240"/>
    </source>
</evidence>
<reference evidence="2 3" key="1">
    <citation type="submission" date="2020-05" db="EMBL/GenBank/DDBJ databases">
        <title>Actinomadura verrucosospora NRRL-B18236 (PFL_A860) Genome sequencing and assembly.</title>
        <authorList>
            <person name="Samborskyy M."/>
        </authorList>
    </citation>
    <scope>NUCLEOTIDE SEQUENCE [LARGE SCALE GENOMIC DNA]</scope>
    <source>
        <strain evidence="2 3">NRRL:B18236</strain>
    </source>
</reference>
<gene>
    <name evidence="2" type="ORF">ACTIVE_6437</name>
</gene>
<name>A0A7D4ARG7_ACTVE</name>
<dbReference type="AlphaFoldDB" id="A0A7D4ARG7"/>
<dbReference type="Proteomes" id="UP000501240">
    <property type="component" value="Chromosome"/>
</dbReference>
<accession>A0A7D4ARG7</accession>
<proteinExistence type="predicted"/>
<keyword evidence="1" id="KW-0812">Transmembrane</keyword>
<organism evidence="2 3">
    <name type="scientific">Actinomadura verrucosospora</name>
    <dbReference type="NCBI Taxonomy" id="46165"/>
    <lineage>
        <taxon>Bacteria</taxon>
        <taxon>Bacillati</taxon>
        <taxon>Actinomycetota</taxon>
        <taxon>Actinomycetes</taxon>
        <taxon>Streptosporangiales</taxon>
        <taxon>Thermomonosporaceae</taxon>
        <taxon>Actinomadura</taxon>
    </lineage>
</organism>
<protein>
    <submittedName>
        <fullName evidence="2">Uncharacterized protein</fullName>
    </submittedName>
</protein>
<evidence type="ECO:0000313" key="2">
    <source>
        <dbReference type="EMBL" id="QKG24788.1"/>
    </source>
</evidence>